<name>A0A542YWB0_9MICO</name>
<feature type="chain" id="PRO_5038881962" description="GlcNAc-PI de-N-acetylase" evidence="1">
    <location>
        <begin position="32"/>
        <end position="307"/>
    </location>
</feature>
<dbReference type="Proteomes" id="UP000319516">
    <property type="component" value="Unassembled WGS sequence"/>
</dbReference>
<keyword evidence="3" id="KW-1185">Reference proteome</keyword>
<feature type="signal peptide" evidence="1">
    <location>
        <begin position="1"/>
        <end position="31"/>
    </location>
</feature>
<evidence type="ECO:0000313" key="2">
    <source>
        <dbReference type="EMBL" id="TQL52363.1"/>
    </source>
</evidence>
<proteinExistence type="predicted"/>
<comment type="caution">
    <text evidence="2">The sequence shown here is derived from an EMBL/GenBank/DDBJ whole genome shotgun (WGS) entry which is preliminary data.</text>
</comment>
<sequence length="307" mass="32300">MSWAAYPGPVNGVRWVAVACLGLTLAACSGAAPDDGADPVAEVTYVLLPHPDDEFQVWSQVEGREDSYTVFVLMTRGEQSSYCDSETGGGRWTSTCADARLASWTGFFEQMGEQDATLPGALPAEPERVTGLDPDDVAVGRDDDGEVTVDADALVWRDAEGRGALVAFDLGDGDLTEQEATWAAEQVITDPAEFGLLDRAPDRVLGAYYFPGEADGCFSYPHPDHAAVAAIIRAADLAPVQAYATCRAADAGASESRVSDGAAEAAFGDGGAFPAHYGWLGDWPLARDDQSQLFHVPQAFVGGGGTE</sequence>
<evidence type="ECO:0000313" key="3">
    <source>
        <dbReference type="Proteomes" id="UP000319516"/>
    </source>
</evidence>
<evidence type="ECO:0000256" key="1">
    <source>
        <dbReference type="SAM" id="SignalP"/>
    </source>
</evidence>
<keyword evidence="1" id="KW-0732">Signal</keyword>
<reference evidence="2 3" key="1">
    <citation type="submission" date="2019-06" db="EMBL/GenBank/DDBJ databases">
        <title>Sequencing the genomes of 1000 actinobacteria strains.</title>
        <authorList>
            <person name="Klenk H.-P."/>
        </authorList>
    </citation>
    <scope>NUCLEOTIDE SEQUENCE [LARGE SCALE GENOMIC DNA]</scope>
    <source>
        <strain evidence="2 3">DSM 12335</strain>
    </source>
</reference>
<gene>
    <name evidence="2" type="ORF">FB467_3544</name>
</gene>
<dbReference type="AlphaFoldDB" id="A0A542YWB0"/>
<evidence type="ECO:0008006" key="4">
    <source>
        <dbReference type="Google" id="ProtNLM"/>
    </source>
</evidence>
<protein>
    <recommendedName>
        <fullName evidence="4">GlcNAc-PI de-N-acetylase</fullName>
    </recommendedName>
</protein>
<accession>A0A542YWB0</accession>
<dbReference type="EMBL" id="VFOP01000001">
    <property type="protein sequence ID" value="TQL52363.1"/>
    <property type="molecule type" value="Genomic_DNA"/>
</dbReference>
<organism evidence="2 3">
    <name type="scientific">Ornithinicoccus hortensis</name>
    <dbReference type="NCBI Taxonomy" id="82346"/>
    <lineage>
        <taxon>Bacteria</taxon>
        <taxon>Bacillati</taxon>
        <taxon>Actinomycetota</taxon>
        <taxon>Actinomycetes</taxon>
        <taxon>Micrococcales</taxon>
        <taxon>Intrasporangiaceae</taxon>
        <taxon>Ornithinicoccus</taxon>
    </lineage>
</organism>